<sequence length="254" mass="29648">MIVFGDLYSQYYDLLYQDKDYQAEVNYVTSLIQQSSSEAQTILDLGCGTGKHAELFCAKGFIVHGVDLSKDMLDVAEKRRIGKESKLSFSHANVQNLRLNKKFDVVTSLFHVMSYQNSNQELTQAFRVAKEHLIDDGIFIFDFWYGPAVLTDLPTTRIKRLENDQIKVTRLAEPILYAQKNIVDVHYNIFLKDKETQNFVEKRELHSMRYLFDTELELICNEVGFDILNKYEWMSQNTPNFNSWNVVWILKNSI</sequence>
<keyword evidence="2 5" id="KW-0808">Transferase</keyword>
<dbReference type="AlphaFoldDB" id="A0A4Q7AK55"/>
<comment type="caution">
    <text evidence="5">The sequence shown here is derived from an EMBL/GenBank/DDBJ whole genome shotgun (WGS) entry which is preliminary data.</text>
</comment>
<accession>A0A4Q7AK55</accession>
<dbReference type="PANTHER" id="PTHR43464:SF19">
    <property type="entry name" value="UBIQUINONE BIOSYNTHESIS O-METHYLTRANSFERASE, MITOCHONDRIAL"/>
    <property type="match status" value="1"/>
</dbReference>
<dbReference type="Gene3D" id="3.40.50.150">
    <property type="entry name" value="Vaccinia Virus protein VP39"/>
    <property type="match status" value="1"/>
</dbReference>
<evidence type="ECO:0000256" key="2">
    <source>
        <dbReference type="ARBA" id="ARBA00022679"/>
    </source>
</evidence>
<evidence type="ECO:0000313" key="6">
    <source>
        <dbReference type="Proteomes" id="UP000293863"/>
    </source>
</evidence>
<feature type="domain" description="Methyltransferase" evidence="4">
    <location>
        <begin position="42"/>
        <end position="133"/>
    </location>
</feature>
<dbReference type="EMBL" id="SGSQ01000002">
    <property type="protein sequence ID" value="RZG49159.1"/>
    <property type="molecule type" value="Genomic_DNA"/>
</dbReference>
<name>A0A4Q7AK55_9GAMM</name>
<dbReference type="Proteomes" id="UP000293863">
    <property type="component" value="Unassembled WGS sequence"/>
</dbReference>
<dbReference type="CDD" id="cd02440">
    <property type="entry name" value="AdoMet_MTases"/>
    <property type="match status" value="1"/>
</dbReference>
<protein>
    <submittedName>
        <fullName evidence="5">Class I SAM-dependent methyltransferase</fullName>
    </submittedName>
</protein>
<dbReference type="SUPFAM" id="SSF53335">
    <property type="entry name" value="S-adenosyl-L-methionine-dependent methyltransferases"/>
    <property type="match status" value="1"/>
</dbReference>
<evidence type="ECO:0000256" key="1">
    <source>
        <dbReference type="ARBA" id="ARBA00022603"/>
    </source>
</evidence>
<evidence type="ECO:0000256" key="3">
    <source>
        <dbReference type="ARBA" id="ARBA00022691"/>
    </source>
</evidence>
<dbReference type="GO" id="GO:0008168">
    <property type="term" value="F:methyltransferase activity"/>
    <property type="evidence" value="ECO:0007669"/>
    <property type="project" value="UniProtKB-KW"/>
</dbReference>
<organism evidence="5 6">
    <name type="scientific">Acinetobacter wuhouensis</name>
    <dbReference type="NCBI Taxonomy" id="1879050"/>
    <lineage>
        <taxon>Bacteria</taxon>
        <taxon>Pseudomonadati</taxon>
        <taxon>Pseudomonadota</taxon>
        <taxon>Gammaproteobacteria</taxon>
        <taxon>Moraxellales</taxon>
        <taxon>Moraxellaceae</taxon>
        <taxon>Acinetobacter</taxon>
    </lineage>
</organism>
<keyword evidence="3" id="KW-0949">S-adenosyl-L-methionine</keyword>
<keyword evidence="6" id="KW-1185">Reference proteome</keyword>
<evidence type="ECO:0000259" key="4">
    <source>
        <dbReference type="Pfam" id="PF13649"/>
    </source>
</evidence>
<keyword evidence="1 5" id="KW-0489">Methyltransferase</keyword>
<dbReference type="Gene3D" id="2.20.130.10">
    <property type="entry name" value="CAC2371-like domains"/>
    <property type="match status" value="1"/>
</dbReference>
<evidence type="ECO:0000313" key="5">
    <source>
        <dbReference type="EMBL" id="RZG49159.1"/>
    </source>
</evidence>
<dbReference type="PANTHER" id="PTHR43464">
    <property type="entry name" value="METHYLTRANSFERASE"/>
    <property type="match status" value="1"/>
</dbReference>
<gene>
    <name evidence="5" type="ORF">EXU28_02060</name>
</gene>
<reference evidence="5 6" key="1">
    <citation type="submission" date="2019-02" db="EMBL/GenBank/DDBJ databases">
        <title>The Batch Genome Submission of Acinetobacter spp. strains.</title>
        <authorList>
            <person name="Qin J."/>
            <person name="Hu Y."/>
            <person name="Ye H."/>
            <person name="Wei L."/>
            <person name="Feng Y."/>
            <person name="Zong Z."/>
        </authorList>
    </citation>
    <scope>NUCLEOTIDE SEQUENCE [LARGE SCALE GENOMIC DNA]</scope>
    <source>
        <strain evidence="5 6">WCHAW060049</strain>
    </source>
</reference>
<dbReference type="InterPro" id="IPR029063">
    <property type="entry name" value="SAM-dependent_MTases_sf"/>
</dbReference>
<proteinExistence type="predicted"/>
<dbReference type="Pfam" id="PF13649">
    <property type="entry name" value="Methyltransf_25"/>
    <property type="match status" value="1"/>
</dbReference>
<dbReference type="GO" id="GO:0032259">
    <property type="term" value="P:methylation"/>
    <property type="evidence" value="ECO:0007669"/>
    <property type="project" value="UniProtKB-KW"/>
</dbReference>
<dbReference type="InterPro" id="IPR041698">
    <property type="entry name" value="Methyltransf_25"/>
</dbReference>